<sequence length="59" mass="6690">MVIKEDQTVGEEDTVVCVFCGNRLDQKMAWAHVDGDANMGVKKIEYFCSLEHKSEYFGS</sequence>
<dbReference type="GeneID" id="39420042"/>
<accession>A0A484I6V9</accession>
<dbReference type="OrthoDB" id="6917at2157"/>
<name>A0A484I6V9_9ARCH</name>
<protein>
    <submittedName>
        <fullName evidence="1">Uncharacterized protein</fullName>
    </submittedName>
</protein>
<organism evidence="1 2">
    <name type="scientific">Candidatus Nitrosocosmicus franklandianus</name>
    <dbReference type="NCBI Taxonomy" id="1798806"/>
    <lineage>
        <taxon>Archaea</taxon>
        <taxon>Nitrososphaerota</taxon>
        <taxon>Nitrososphaeria</taxon>
        <taxon>Nitrososphaerales</taxon>
        <taxon>Nitrososphaeraceae</taxon>
        <taxon>Candidatus Nitrosocosmicus</taxon>
    </lineage>
</organism>
<reference evidence="1 2" key="1">
    <citation type="submission" date="2019-02" db="EMBL/GenBank/DDBJ databases">
        <authorList>
            <person name="Lehtovirta-Morley E L."/>
        </authorList>
    </citation>
    <scope>NUCLEOTIDE SEQUENCE [LARGE SCALE GENOMIC DNA]</scope>
    <source>
        <strain evidence="1">NFRAN1</strain>
    </source>
</reference>
<dbReference type="RefSeq" id="WP_134482868.1">
    <property type="nucleotide sequence ID" value="NZ_LR216287.1"/>
</dbReference>
<dbReference type="AlphaFoldDB" id="A0A484I6V9"/>
<dbReference type="Proteomes" id="UP000294299">
    <property type="component" value="Chromosome NFRAN"/>
</dbReference>
<dbReference type="EMBL" id="LR216287">
    <property type="protein sequence ID" value="VFJ12845.1"/>
    <property type="molecule type" value="Genomic_DNA"/>
</dbReference>
<gene>
    <name evidence="1" type="ORF">NFRAN_0524</name>
</gene>
<evidence type="ECO:0000313" key="1">
    <source>
        <dbReference type="EMBL" id="VFJ12845.1"/>
    </source>
</evidence>
<evidence type="ECO:0000313" key="2">
    <source>
        <dbReference type="Proteomes" id="UP000294299"/>
    </source>
</evidence>
<keyword evidence="2" id="KW-1185">Reference proteome</keyword>
<dbReference type="KEGG" id="nfn:NFRAN_0524"/>
<proteinExistence type="predicted"/>